<reference evidence="1 2" key="1">
    <citation type="submission" date="2021-03" db="EMBL/GenBank/DDBJ databases">
        <title>Sequencing the genomes of 1000 actinobacteria strains.</title>
        <authorList>
            <person name="Klenk H.-P."/>
        </authorList>
    </citation>
    <scope>NUCLEOTIDE SEQUENCE [LARGE SCALE GENOMIC DNA]</scope>
    <source>
        <strain evidence="1 2">DSM 12936</strain>
    </source>
</reference>
<sequence>MPRPWRLAFAVAPEVHPLGHLLVGISTHINYDLPQAMLDVISDEDFADAEVLAARVRDHDRVDDVLAARVAAEDAALGGARRVVDRVLTPANRWASRSFLAESRRKVWDNVLALQAARSSGPETYRRRLAELEVLASAKVVDVLTPGLVLPRLAVAGFGVRLPPA</sequence>
<dbReference type="Pfam" id="PF19458">
    <property type="entry name" value="DUF5995"/>
    <property type="match status" value="1"/>
</dbReference>
<evidence type="ECO:0000313" key="2">
    <source>
        <dbReference type="Proteomes" id="UP000758168"/>
    </source>
</evidence>
<accession>A0ABS4Z418</accession>
<dbReference type="EMBL" id="JAGIOB010000001">
    <property type="protein sequence ID" value="MBP2415794.1"/>
    <property type="molecule type" value="Genomic_DNA"/>
</dbReference>
<dbReference type="Proteomes" id="UP000758168">
    <property type="component" value="Unassembled WGS sequence"/>
</dbReference>
<organism evidence="1 2">
    <name type="scientific">Microlunatus capsulatus</name>
    <dbReference type="NCBI Taxonomy" id="99117"/>
    <lineage>
        <taxon>Bacteria</taxon>
        <taxon>Bacillati</taxon>
        <taxon>Actinomycetota</taxon>
        <taxon>Actinomycetes</taxon>
        <taxon>Propionibacteriales</taxon>
        <taxon>Propionibacteriaceae</taxon>
        <taxon>Microlunatus</taxon>
    </lineage>
</organism>
<name>A0ABS4Z418_9ACTN</name>
<gene>
    <name evidence="1" type="ORF">JOF54_000716</name>
</gene>
<keyword evidence="2" id="KW-1185">Reference proteome</keyword>
<proteinExistence type="predicted"/>
<comment type="caution">
    <text evidence="1">The sequence shown here is derived from an EMBL/GenBank/DDBJ whole genome shotgun (WGS) entry which is preliminary data.</text>
</comment>
<dbReference type="InterPro" id="IPR046037">
    <property type="entry name" value="DUF5995"/>
</dbReference>
<protein>
    <submittedName>
        <fullName evidence="1">Uncharacterized protein</fullName>
    </submittedName>
</protein>
<evidence type="ECO:0000313" key="1">
    <source>
        <dbReference type="EMBL" id="MBP2415794.1"/>
    </source>
</evidence>